<protein>
    <submittedName>
        <fullName evidence="2">Uncharacterized protein</fullName>
    </submittedName>
</protein>
<dbReference type="RefSeq" id="WP_166933359.1">
    <property type="nucleotide sequence ID" value="NZ_BAAADD010000003.1"/>
</dbReference>
<proteinExistence type="predicted"/>
<feature type="signal peptide" evidence="1">
    <location>
        <begin position="1"/>
        <end position="19"/>
    </location>
</feature>
<dbReference type="EMBL" id="BAAADD010000003">
    <property type="protein sequence ID" value="GAA0565947.1"/>
    <property type="molecule type" value="Genomic_DNA"/>
</dbReference>
<feature type="chain" id="PRO_5046810566" evidence="1">
    <location>
        <begin position="20"/>
        <end position="125"/>
    </location>
</feature>
<reference evidence="2 3" key="1">
    <citation type="journal article" date="2019" name="Int. J. Syst. Evol. Microbiol.">
        <title>The Global Catalogue of Microorganisms (GCM) 10K type strain sequencing project: providing services to taxonomists for standard genome sequencing and annotation.</title>
        <authorList>
            <consortium name="The Broad Institute Genomics Platform"/>
            <consortium name="The Broad Institute Genome Sequencing Center for Infectious Disease"/>
            <person name="Wu L."/>
            <person name="Ma J."/>
        </authorList>
    </citation>
    <scope>NUCLEOTIDE SEQUENCE [LARGE SCALE GENOMIC DNA]</scope>
    <source>
        <strain evidence="2 3">JCM 15089</strain>
    </source>
</reference>
<comment type="caution">
    <text evidence="2">The sequence shown here is derived from an EMBL/GenBank/DDBJ whole genome shotgun (WGS) entry which is preliminary data.</text>
</comment>
<dbReference type="Proteomes" id="UP001499951">
    <property type="component" value="Unassembled WGS sequence"/>
</dbReference>
<sequence>MRKLLWGAMLAVLAVPAHAADADTVCATLYTYLAEGARLNGASGAAFEMGAIKAQQAHLNRNPTEDPERYTLTVIDGAAIIREGMAQGTITDGTVQLTATRCNNHYFPGVGQQLAFPDDWWADQR</sequence>
<evidence type="ECO:0000256" key="1">
    <source>
        <dbReference type="SAM" id="SignalP"/>
    </source>
</evidence>
<evidence type="ECO:0000313" key="3">
    <source>
        <dbReference type="Proteomes" id="UP001499951"/>
    </source>
</evidence>
<organism evidence="2 3">
    <name type="scientific">Rhizomicrobium electricum</name>
    <dbReference type="NCBI Taxonomy" id="480070"/>
    <lineage>
        <taxon>Bacteria</taxon>
        <taxon>Pseudomonadati</taxon>
        <taxon>Pseudomonadota</taxon>
        <taxon>Alphaproteobacteria</taxon>
        <taxon>Micropepsales</taxon>
        <taxon>Micropepsaceae</taxon>
        <taxon>Rhizomicrobium</taxon>
    </lineage>
</organism>
<evidence type="ECO:0000313" key="2">
    <source>
        <dbReference type="EMBL" id="GAA0565947.1"/>
    </source>
</evidence>
<gene>
    <name evidence="2" type="ORF">GCM10008942_12920</name>
</gene>
<keyword evidence="1" id="KW-0732">Signal</keyword>
<keyword evidence="3" id="KW-1185">Reference proteome</keyword>
<accession>A0ABN1EG98</accession>
<name>A0ABN1EG98_9PROT</name>